<feature type="compositionally biased region" description="Basic and acidic residues" evidence="1">
    <location>
        <begin position="9"/>
        <end position="19"/>
    </location>
</feature>
<feature type="compositionally biased region" description="Polar residues" evidence="1">
    <location>
        <begin position="26"/>
        <end position="41"/>
    </location>
</feature>
<feature type="region of interest" description="Disordered" evidence="1">
    <location>
        <begin position="1"/>
        <end position="41"/>
    </location>
</feature>
<proteinExistence type="predicted"/>
<evidence type="ECO:0000313" key="2">
    <source>
        <dbReference type="EMBL" id="GBP37554.1"/>
    </source>
</evidence>
<feature type="region of interest" description="Disordered" evidence="1">
    <location>
        <begin position="199"/>
        <end position="230"/>
    </location>
</feature>
<dbReference type="EMBL" id="BGZK01000336">
    <property type="protein sequence ID" value="GBP37554.1"/>
    <property type="molecule type" value="Genomic_DNA"/>
</dbReference>
<gene>
    <name evidence="2" type="ORF">EVAR_34589_1</name>
</gene>
<dbReference type="Gene3D" id="3.40.50.300">
    <property type="entry name" value="P-loop containing nucleotide triphosphate hydrolases"/>
    <property type="match status" value="1"/>
</dbReference>
<organism evidence="2 3">
    <name type="scientific">Eumeta variegata</name>
    <name type="common">Bagworm moth</name>
    <name type="synonym">Eumeta japonica</name>
    <dbReference type="NCBI Taxonomy" id="151549"/>
    <lineage>
        <taxon>Eukaryota</taxon>
        <taxon>Metazoa</taxon>
        <taxon>Ecdysozoa</taxon>
        <taxon>Arthropoda</taxon>
        <taxon>Hexapoda</taxon>
        <taxon>Insecta</taxon>
        <taxon>Pterygota</taxon>
        <taxon>Neoptera</taxon>
        <taxon>Endopterygota</taxon>
        <taxon>Lepidoptera</taxon>
        <taxon>Glossata</taxon>
        <taxon>Ditrysia</taxon>
        <taxon>Tineoidea</taxon>
        <taxon>Psychidae</taxon>
        <taxon>Oiketicinae</taxon>
        <taxon>Eumeta</taxon>
    </lineage>
</organism>
<keyword evidence="3" id="KW-1185">Reference proteome</keyword>
<sequence>MDLEALQIGERHGYNDNKRSSKRPQTESLPNGIHSSKSSGNGLKQTVLHLQKPQGLAYAVKEVYSGIYSKIQIQSLQLGRYNDKQIPKSLPKPPYLIHTGEKESLTVQEFRKGVESRILAIYEAHGLTSSGTIIMRTMAKQKLHDSVPHAVVAITHHTDRCVYYTDDEVRGRGNNESVLNEQRIIRMAAGLGPERIKARARAPFSQSQTTRSNSKHLMPNQCRPLSPPPV</sequence>
<dbReference type="InterPro" id="IPR027417">
    <property type="entry name" value="P-loop_NTPase"/>
</dbReference>
<dbReference type="Proteomes" id="UP000299102">
    <property type="component" value="Unassembled WGS sequence"/>
</dbReference>
<name>A0A4C1VI15_EUMVA</name>
<dbReference type="AlphaFoldDB" id="A0A4C1VI15"/>
<protein>
    <submittedName>
        <fullName evidence="2">Uncharacterized protein</fullName>
    </submittedName>
</protein>
<evidence type="ECO:0000256" key="1">
    <source>
        <dbReference type="SAM" id="MobiDB-lite"/>
    </source>
</evidence>
<dbReference type="OrthoDB" id="9995375at2759"/>
<reference evidence="2 3" key="1">
    <citation type="journal article" date="2019" name="Commun. Biol.">
        <title>The bagworm genome reveals a unique fibroin gene that provides high tensile strength.</title>
        <authorList>
            <person name="Kono N."/>
            <person name="Nakamura H."/>
            <person name="Ohtoshi R."/>
            <person name="Tomita M."/>
            <person name="Numata K."/>
            <person name="Arakawa K."/>
        </authorList>
    </citation>
    <scope>NUCLEOTIDE SEQUENCE [LARGE SCALE GENOMIC DNA]</scope>
</reference>
<accession>A0A4C1VI15</accession>
<comment type="caution">
    <text evidence="2">The sequence shown here is derived from an EMBL/GenBank/DDBJ whole genome shotgun (WGS) entry which is preliminary data.</text>
</comment>
<evidence type="ECO:0000313" key="3">
    <source>
        <dbReference type="Proteomes" id="UP000299102"/>
    </source>
</evidence>